<dbReference type="InterPro" id="IPR019999">
    <property type="entry name" value="Anth_synth_I-like"/>
</dbReference>
<keyword evidence="2" id="KW-0032">Aminotransferase</keyword>
<keyword evidence="2" id="KW-0808">Transferase</keyword>
<dbReference type="SUPFAM" id="SSF56322">
    <property type="entry name" value="ADC synthase"/>
    <property type="match status" value="1"/>
</dbReference>
<dbReference type="GO" id="GO:0046820">
    <property type="term" value="F:4-amino-4-deoxychorismate synthase activity"/>
    <property type="evidence" value="ECO:0007669"/>
    <property type="project" value="UniProtKB-EC"/>
</dbReference>
<name>A0A953HX02_9BACT</name>
<dbReference type="Gene3D" id="3.60.120.10">
    <property type="entry name" value="Anthranilate synthase"/>
    <property type="match status" value="1"/>
</dbReference>
<feature type="domain" description="Chorismate-utilising enzyme C-terminal" evidence="1">
    <location>
        <begin position="91"/>
        <end position="335"/>
    </location>
</feature>
<dbReference type="EC" id="2.6.1.85" evidence="2"/>
<organism evidence="2 3">
    <name type="scientific">Membranihabitans marinus</name>
    <dbReference type="NCBI Taxonomy" id="1227546"/>
    <lineage>
        <taxon>Bacteria</taxon>
        <taxon>Pseudomonadati</taxon>
        <taxon>Bacteroidota</taxon>
        <taxon>Saprospiria</taxon>
        <taxon>Saprospirales</taxon>
        <taxon>Saprospiraceae</taxon>
        <taxon>Membranihabitans</taxon>
    </lineage>
</organism>
<dbReference type="InterPro" id="IPR005801">
    <property type="entry name" value="ADC_synthase"/>
</dbReference>
<keyword evidence="3" id="KW-1185">Reference proteome</keyword>
<dbReference type="EMBL" id="JAHVHU010000021">
    <property type="protein sequence ID" value="MBY5960035.1"/>
    <property type="molecule type" value="Genomic_DNA"/>
</dbReference>
<proteinExistence type="predicted"/>
<dbReference type="Pfam" id="PF00425">
    <property type="entry name" value="Chorismate_bind"/>
    <property type="match status" value="1"/>
</dbReference>
<dbReference type="PRINTS" id="PR00095">
    <property type="entry name" value="ANTSNTHASEI"/>
</dbReference>
<evidence type="ECO:0000259" key="1">
    <source>
        <dbReference type="Pfam" id="PF00425"/>
    </source>
</evidence>
<dbReference type="InterPro" id="IPR015890">
    <property type="entry name" value="Chorismate_C"/>
</dbReference>
<protein>
    <submittedName>
        <fullName evidence="2">Aminodeoxychorismate synthase component I</fullName>
        <ecNumber evidence="2">2.6.1.85</ecNumber>
    </submittedName>
</protein>
<dbReference type="NCBIfam" id="NF005486">
    <property type="entry name" value="PRK07093.1"/>
    <property type="match status" value="1"/>
</dbReference>
<accession>A0A953HX02</accession>
<reference evidence="2" key="1">
    <citation type="submission" date="2021-06" db="EMBL/GenBank/DDBJ databases">
        <title>44 bacteria genomes isolated from Dapeng, Shenzhen.</title>
        <authorList>
            <person name="Zheng W."/>
            <person name="Yu S."/>
            <person name="Huang Y."/>
        </authorList>
    </citation>
    <scope>NUCLEOTIDE SEQUENCE</scope>
    <source>
        <strain evidence="2">DP5N28-2</strain>
    </source>
</reference>
<gene>
    <name evidence="2" type="ORF">KUV50_17925</name>
</gene>
<sequence>MTPETICQATGKRKQMFLTRHQAIEQMNQYGKKRTPFFFLISYDTTKTLVIEEPLNQKAPEIAFDFPQFHTGRQKFDFYTAPKLCFEPPSREQYAQQFHKVQDQLHQGNIYLLNLTRATPIHSTGSLTDIYQRAKARYKILVPGQFVVFSPETFIRIHQDKIYTHPMKGTIRADDPDALARLRNDTKEKAEHASIVDLLRNDLGQVAQHIQVKRFRYFEKVNAGDHQLWQASSEIKGSLAQDFHKSIGDLLFTLLPAGSITGVPKKNAVDIIRRVENYERGFYTGIGGYFDGQNLDSCVLIRFIEETPQGLVYKSGGGIHQLSDLEMEYNELIEKIYVPVY</sequence>
<dbReference type="PANTHER" id="PTHR11236:SF50">
    <property type="entry name" value="AMINODEOXYCHORISMATE SYNTHASE COMPONENT 1"/>
    <property type="match status" value="1"/>
</dbReference>
<comment type="caution">
    <text evidence="2">The sequence shown here is derived from an EMBL/GenBank/DDBJ whole genome shotgun (WGS) entry which is preliminary data.</text>
</comment>
<dbReference type="AlphaFoldDB" id="A0A953HX02"/>
<evidence type="ECO:0000313" key="3">
    <source>
        <dbReference type="Proteomes" id="UP000753961"/>
    </source>
</evidence>
<evidence type="ECO:0000313" key="2">
    <source>
        <dbReference type="EMBL" id="MBY5960035.1"/>
    </source>
</evidence>
<dbReference type="Proteomes" id="UP000753961">
    <property type="component" value="Unassembled WGS sequence"/>
</dbReference>
<dbReference type="GO" id="GO:0000162">
    <property type="term" value="P:L-tryptophan biosynthetic process"/>
    <property type="evidence" value="ECO:0007669"/>
    <property type="project" value="TreeGrafter"/>
</dbReference>
<dbReference type="PANTHER" id="PTHR11236">
    <property type="entry name" value="AMINOBENZOATE/ANTHRANILATE SYNTHASE"/>
    <property type="match status" value="1"/>
</dbReference>
<dbReference type="RefSeq" id="WP_222581577.1">
    <property type="nucleotide sequence ID" value="NZ_JAHVHU010000021.1"/>
</dbReference>